<dbReference type="Pfam" id="PF04828">
    <property type="entry name" value="GFA"/>
    <property type="match status" value="1"/>
</dbReference>
<sequence>MKTYRGQCHCGKVQFEVTTVLDRGDRCNCSFCSRRGAIMHSVTADRFKLLTDEAFLTLYQFHTQTAKHYFCNVCGIYTFHRPRIAPEKYRINVACLEAADLTHLKIGLVNGAAYD</sequence>
<dbReference type="InterPro" id="IPR052355">
    <property type="entry name" value="CENP-V-like"/>
</dbReference>
<dbReference type="GO" id="GO:0016846">
    <property type="term" value="F:carbon-sulfur lyase activity"/>
    <property type="evidence" value="ECO:0007669"/>
    <property type="project" value="InterPro"/>
</dbReference>
<dbReference type="Gene3D" id="2.170.150.70">
    <property type="match status" value="1"/>
</dbReference>
<dbReference type="InterPro" id="IPR006913">
    <property type="entry name" value="CENP-V/GFA"/>
</dbReference>
<dbReference type="Proteomes" id="UP000239576">
    <property type="component" value="Unassembled WGS sequence"/>
</dbReference>
<keyword evidence="6" id="KW-1185">Reference proteome</keyword>
<evidence type="ECO:0000256" key="2">
    <source>
        <dbReference type="ARBA" id="ARBA00022723"/>
    </source>
</evidence>
<evidence type="ECO:0000256" key="1">
    <source>
        <dbReference type="ARBA" id="ARBA00005495"/>
    </source>
</evidence>
<gene>
    <name evidence="5" type="ORF">C7B82_19005</name>
</gene>
<feature type="domain" description="CENP-V/GFA" evidence="4">
    <location>
        <begin position="4"/>
        <end position="115"/>
    </location>
</feature>
<organism evidence="5 6">
    <name type="scientific">Stenomitos frigidus ULC18</name>
    <dbReference type="NCBI Taxonomy" id="2107698"/>
    <lineage>
        <taxon>Bacteria</taxon>
        <taxon>Bacillati</taxon>
        <taxon>Cyanobacteriota</taxon>
        <taxon>Cyanophyceae</taxon>
        <taxon>Leptolyngbyales</taxon>
        <taxon>Leptolyngbyaceae</taxon>
        <taxon>Stenomitos</taxon>
    </lineage>
</organism>
<dbReference type="InterPro" id="IPR011057">
    <property type="entry name" value="Mss4-like_sf"/>
</dbReference>
<dbReference type="PROSITE" id="PS51891">
    <property type="entry name" value="CENP_V_GFA"/>
    <property type="match status" value="1"/>
</dbReference>
<accession>A0A2T1E1W9</accession>
<evidence type="ECO:0000313" key="5">
    <source>
        <dbReference type="EMBL" id="PSB26717.1"/>
    </source>
</evidence>
<dbReference type="EMBL" id="PVWK01000101">
    <property type="protein sequence ID" value="PSB26717.1"/>
    <property type="molecule type" value="Genomic_DNA"/>
</dbReference>
<dbReference type="AlphaFoldDB" id="A0A2T1E1W9"/>
<protein>
    <submittedName>
        <fullName evidence="5">Type I-B CRISPR-associated protein Cas8b1/Cst1</fullName>
    </submittedName>
</protein>
<dbReference type="PANTHER" id="PTHR28620">
    <property type="entry name" value="CENTROMERE PROTEIN V"/>
    <property type="match status" value="1"/>
</dbReference>
<comment type="caution">
    <text evidence="5">The sequence shown here is derived from an EMBL/GenBank/DDBJ whole genome shotgun (WGS) entry which is preliminary data.</text>
</comment>
<keyword evidence="3" id="KW-0862">Zinc</keyword>
<dbReference type="PANTHER" id="PTHR28620:SF1">
    <property type="entry name" value="CENP-V_GFA DOMAIN-CONTAINING PROTEIN"/>
    <property type="match status" value="1"/>
</dbReference>
<dbReference type="SUPFAM" id="SSF51316">
    <property type="entry name" value="Mss4-like"/>
    <property type="match status" value="1"/>
</dbReference>
<reference evidence="6" key="1">
    <citation type="submission" date="2018-02" db="EMBL/GenBank/DDBJ databases">
        <authorList>
            <person name="Moore K."/>
            <person name="Momper L."/>
        </authorList>
    </citation>
    <scope>NUCLEOTIDE SEQUENCE [LARGE SCALE GENOMIC DNA]</scope>
    <source>
        <strain evidence="6">ULC18</strain>
    </source>
</reference>
<comment type="similarity">
    <text evidence="1">Belongs to the Gfa family.</text>
</comment>
<keyword evidence="2" id="KW-0479">Metal-binding</keyword>
<dbReference type="OrthoDB" id="530006at2"/>
<proteinExistence type="inferred from homology"/>
<evidence type="ECO:0000259" key="4">
    <source>
        <dbReference type="PROSITE" id="PS51891"/>
    </source>
</evidence>
<dbReference type="GO" id="GO:0046872">
    <property type="term" value="F:metal ion binding"/>
    <property type="evidence" value="ECO:0007669"/>
    <property type="project" value="UniProtKB-KW"/>
</dbReference>
<evidence type="ECO:0000313" key="6">
    <source>
        <dbReference type="Proteomes" id="UP000239576"/>
    </source>
</evidence>
<name>A0A2T1E1W9_9CYAN</name>
<evidence type="ECO:0000256" key="3">
    <source>
        <dbReference type="ARBA" id="ARBA00022833"/>
    </source>
</evidence>
<reference evidence="5 6" key="2">
    <citation type="submission" date="2018-03" db="EMBL/GenBank/DDBJ databases">
        <title>The ancient ancestry and fast evolution of plastids.</title>
        <authorList>
            <person name="Moore K.R."/>
            <person name="Magnabosco C."/>
            <person name="Momper L."/>
            <person name="Gold D.A."/>
            <person name="Bosak T."/>
            <person name="Fournier G.P."/>
        </authorList>
    </citation>
    <scope>NUCLEOTIDE SEQUENCE [LARGE SCALE GENOMIC DNA]</scope>
    <source>
        <strain evidence="5 6">ULC18</strain>
    </source>
</reference>